<evidence type="ECO:0000313" key="1">
    <source>
        <dbReference type="EMBL" id="MPC33117.1"/>
    </source>
</evidence>
<gene>
    <name evidence="1" type="ORF">E2C01_026459</name>
</gene>
<comment type="caution">
    <text evidence="1">The sequence shown here is derived from an EMBL/GenBank/DDBJ whole genome shotgun (WGS) entry which is preliminary data.</text>
</comment>
<sequence>MLQHVVREKRKQESEGEHYTQLYYNADRAATIVEQTSEEQHQDHLQAAAATRLPEILKYQKAH</sequence>
<name>A0A5B7EIM2_PORTR</name>
<organism evidence="1 2">
    <name type="scientific">Portunus trituberculatus</name>
    <name type="common">Swimming crab</name>
    <name type="synonym">Neptunus trituberculatus</name>
    <dbReference type="NCBI Taxonomy" id="210409"/>
    <lineage>
        <taxon>Eukaryota</taxon>
        <taxon>Metazoa</taxon>
        <taxon>Ecdysozoa</taxon>
        <taxon>Arthropoda</taxon>
        <taxon>Crustacea</taxon>
        <taxon>Multicrustacea</taxon>
        <taxon>Malacostraca</taxon>
        <taxon>Eumalacostraca</taxon>
        <taxon>Eucarida</taxon>
        <taxon>Decapoda</taxon>
        <taxon>Pleocyemata</taxon>
        <taxon>Brachyura</taxon>
        <taxon>Eubrachyura</taxon>
        <taxon>Portunoidea</taxon>
        <taxon>Portunidae</taxon>
        <taxon>Portuninae</taxon>
        <taxon>Portunus</taxon>
    </lineage>
</organism>
<accession>A0A5B7EIM2</accession>
<protein>
    <submittedName>
        <fullName evidence="1">Uncharacterized protein</fullName>
    </submittedName>
</protein>
<dbReference type="Proteomes" id="UP000324222">
    <property type="component" value="Unassembled WGS sequence"/>
</dbReference>
<evidence type="ECO:0000313" key="2">
    <source>
        <dbReference type="Proteomes" id="UP000324222"/>
    </source>
</evidence>
<dbReference type="EMBL" id="VSRR010002763">
    <property type="protein sequence ID" value="MPC33117.1"/>
    <property type="molecule type" value="Genomic_DNA"/>
</dbReference>
<dbReference type="AlphaFoldDB" id="A0A5B7EIM2"/>
<proteinExistence type="predicted"/>
<keyword evidence="2" id="KW-1185">Reference proteome</keyword>
<reference evidence="1 2" key="1">
    <citation type="submission" date="2019-05" db="EMBL/GenBank/DDBJ databases">
        <title>Another draft genome of Portunus trituberculatus and its Hox gene families provides insights of decapod evolution.</title>
        <authorList>
            <person name="Jeong J.-H."/>
            <person name="Song I."/>
            <person name="Kim S."/>
            <person name="Choi T."/>
            <person name="Kim D."/>
            <person name="Ryu S."/>
            <person name="Kim W."/>
        </authorList>
    </citation>
    <scope>NUCLEOTIDE SEQUENCE [LARGE SCALE GENOMIC DNA]</scope>
    <source>
        <tissue evidence="1">Muscle</tissue>
    </source>
</reference>